<dbReference type="Proteomes" id="UP000031668">
    <property type="component" value="Unassembled WGS sequence"/>
</dbReference>
<dbReference type="AlphaFoldDB" id="A0A0C2MYK0"/>
<accession>A0A0C2MYK0</accession>
<sequence length="186" mass="21229">MPSNNPLIVLPGRTKLVLSPFGTGTRNALLFVCICLRGSTFCQPTFHGYIFANQPIPQIYLLFSATIGQHSSMQYVYRSIMVSKNWSVPGECSSPAMQDYSESKGNTVEIDESYIVKRKYEKRRVLKQQSMFGGIEQATSDENKNTNFISNRWRAYSIINENGCNHEGYYVETYRADVHIQNIENM</sequence>
<proteinExistence type="predicted"/>
<reference evidence="1 2" key="1">
    <citation type="journal article" date="2014" name="Genome Biol. Evol.">
        <title>The genome of the myxosporean Thelohanellus kitauei shows adaptations to nutrient acquisition within its fish host.</title>
        <authorList>
            <person name="Yang Y."/>
            <person name="Xiong J."/>
            <person name="Zhou Z."/>
            <person name="Huo F."/>
            <person name="Miao W."/>
            <person name="Ran C."/>
            <person name="Liu Y."/>
            <person name="Zhang J."/>
            <person name="Feng J."/>
            <person name="Wang M."/>
            <person name="Wang M."/>
            <person name="Wang L."/>
            <person name="Yao B."/>
        </authorList>
    </citation>
    <scope>NUCLEOTIDE SEQUENCE [LARGE SCALE GENOMIC DNA]</scope>
    <source>
        <strain evidence="1">Wuqing</strain>
    </source>
</reference>
<comment type="caution">
    <text evidence="1">The sequence shown here is derived from an EMBL/GenBank/DDBJ whole genome shotgun (WGS) entry which is preliminary data.</text>
</comment>
<protein>
    <submittedName>
        <fullName evidence="1">Uncharacterized protein</fullName>
    </submittedName>
</protein>
<gene>
    <name evidence="1" type="ORF">RF11_04869</name>
</gene>
<evidence type="ECO:0000313" key="2">
    <source>
        <dbReference type="Proteomes" id="UP000031668"/>
    </source>
</evidence>
<organism evidence="1 2">
    <name type="scientific">Thelohanellus kitauei</name>
    <name type="common">Myxosporean</name>
    <dbReference type="NCBI Taxonomy" id="669202"/>
    <lineage>
        <taxon>Eukaryota</taxon>
        <taxon>Metazoa</taxon>
        <taxon>Cnidaria</taxon>
        <taxon>Myxozoa</taxon>
        <taxon>Myxosporea</taxon>
        <taxon>Bivalvulida</taxon>
        <taxon>Platysporina</taxon>
        <taxon>Myxobolidae</taxon>
        <taxon>Thelohanellus</taxon>
    </lineage>
</organism>
<name>A0A0C2MYK0_THEKT</name>
<evidence type="ECO:0000313" key="1">
    <source>
        <dbReference type="EMBL" id="KII69215.1"/>
    </source>
</evidence>
<keyword evidence="2" id="KW-1185">Reference proteome</keyword>
<dbReference type="EMBL" id="JWZT01002518">
    <property type="protein sequence ID" value="KII69215.1"/>
    <property type="molecule type" value="Genomic_DNA"/>
</dbReference>